<dbReference type="Proteomes" id="UP000054279">
    <property type="component" value="Unassembled WGS sequence"/>
</dbReference>
<evidence type="ECO:0000313" key="4">
    <source>
        <dbReference type="Proteomes" id="UP000054279"/>
    </source>
</evidence>
<evidence type="ECO:0008006" key="5">
    <source>
        <dbReference type="Google" id="ProtNLM"/>
    </source>
</evidence>
<keyword evidence="1" id="KW-1133">Transmembrane helix</keyword>
<keyword evidence="1" id="KW-0812">Transmembrane</keyword>
<feature type="transmembrane region" description="Helical" evidence="1">
    <location>
        <begin position="97"/>
        <end position="120"/>
    </location>
</feature>
<keyword evidence="1" id="KW-0472">Membrane</keyword>
<keyword evidence="4" id="KW-1185">Reference proteome</keyword>
<sequence length="384" mass="43597">MNLSILLYLCFLSFTIHCSPLSRHPQHDRFIMDYMDSMDHTSIFSTVDQLAVVNSNVNHHSRRDDDIQASLTQSLNLPPVATPLKIPSEAEETQIEIVAFSPLFAIIGIILVCGFVVHVWRCLRGDRARKVMAIKDPDIYMPDYMITNEENLWEFLPILGITTIPALEPPNTLTQYPSWKHLHNCCENGTLLRPTFSAPYFPPLSPSLFIHSHRHLGHSLRQARSAPNIVAHQIPPMSPSPPSSPRRFPKWMAPRPLRLPSVVFDREPLEPQFQASPPYSHGSLPSSSRVPQWLSGVKAWLTSLPPNKLISRLPSVPSTPSFPDPPLTRSPQQLIQPRIPMRPLPSAELSGSFTFSDSFMRNYARSTTVMDRNMRFEPDRDRHD</sequence>
<feature type="chain" id="PRO_5002204791" description="Transmembrane protein" evidence="2">
    <location>
        <begin position="19"/>
        <end position="384"/>
    </location>
</feature>
<accession>A0A0C9VIC1</accession>
<name>A0A0C9VIC1_SPHS4</name>
<keyword evidence="2" id="KW-0732">Signal</keyword>
<evidence type="ECO:0000256" key="2">
    <source>
        <dbReference type="SAM" id="SignalP"/>
    </source>
</evidence>
<organism evidence="3 4">
    <name type="scientific">Sphaerobolus stellatus (strain SS14)</name>
    <dbReference type="NCBI Taxonomy" id="990650"/>
    <lineage>
        <taxon>Eukaryota</taxon>
        <taxon>Fungi</taxon>
        <taxon>Dikarya</taxon>
        <taxon>Basidiomycota</taxon>
        <taxon>Agaricomycotina</taxon>
        <taxon>Agaricomycetes</taxon>
        <taxon>Phallomycetidae</taxon>
        <taxon>Geastrales</taxon>
        <taxon>Sphaerobolaceae</taxon>
        <taxon>Sphaerobolus</taxon>
    </lineage>
</organism>
<dbReference type="EMBL" id="KN837170">
    <property type="protein sequence ID" value="KIJ37275.1"/>
    <property type="molecule type" value="Genomic_DNA"/>
</dbReference>
<evidence type="ECO:0000256" key="1">
    <source>
        <dbReference type="SAM" id="Phobius"/>
    </source>
</evidence>
<dbReference type="HOGENOM" id="CLU_719958_0_0_1"/>
<gene>
    <name evidence="3" type="ORF">M422DRAFT_781840</name>
</gene>
<dbReference type="AlphaFoldDB" id="A0A0C9VIC1"/>
<proteinExistence type="predicted"/>
<evidence type="ECO:0000313" key="3">
    <source>
        <dbReference type="EMBL" id="KIJ37275.1"/>
    </source>
</evidence>
<protein>
    <recommendedName>
        <fullName evidence="5">Transmembrane protein</fullName>
    </recommendedName>
</protein>
<reference evidence="3 4" key="1">
    <citation type="submission" date="2014-06" db="EMBL/GenBank/DDBJ databases">
        <title>Evolutionary Origins and Diversification of the Mycorrhizal Mutualists.</title>
        <authorList>
            <consortium name="DOE Joint Genome Institute"/>
            <consortium name="Mycorrhizal Genomics Consortium"/>
            <person name="Kohler A."/>
            <person name="Kuo A."/>
            <person name="Nagy L.G."/>
            <person name="Floudas D."/>
            <person name="Copeland A."/>
            <person name="Barry K.W."/>
            <person name="Cichocki N."/>
            <person name="Veneault-Fourrey C."/>
            <person name="LaButti K."/>
            <person name="Lindquist E.A."/>
            <person name="Lipzen A."/>
            <person name="Lundell T."/>
            <person name="Morin E."/>
            <person name="Murat C."/>
            <person name="Riley R."/>
            <person name="Ohm R."/>
            <person name="Sun H."/>
            <person name="Tunlid A."/>
            <person name="Henrissat B."/>
            <person name="Grigoriev I.V."/>
            <person name="Hibbett D.S."/>
            <person name="Martin F."/>
        </authorList>
    </citation>
    <scope>NUCLEOTIDE SEQUENCE [LARGE SCALE GENOMIC DNA]</scope>
    <source>
        <strain evidence="3 4">SS14</strain>
    </source>
</reference>
<feature type="signal peptide" evidence="2">
    <location>
        <begin position="1"/>
        <end position="18"/>
    </location>
</feature>